<dbReference type="Gene3D" id="1.10.10.10">
    <property type="entry name" value="Winged helix-like DNA-binding domain superfamily/Winged helix DNA-binding domain"/>
    <property type="match status" value="1"/>
</dbReference>
<name>A0ABR9ZPV6_9FIRM</name>
<dbReference type="EMBL" id="JADKNH010000002">
    <property type="protein sequence ID" value="MBF4692472.1"/>
    <property type="molecule type" value="Genomic_DNA"/>
</dbReference>
<dbReference type="PROSITE" id="PS51000">
    <property type="entry name" value="HTH_DEOR_2"/>
    <property type="match status" value="1"/>
</dbReference>
<dbReference type="InterPro" id="IPR013196">
    <property type="entry name" value="HTH_11"/>
</dbReference>
<dbReference type="PROSITE" id="PS52050">
    <property type="entry name" value="WYL"/>
    <property type="match status" value="1"/>
</dbReference>
<sequence>MKTDRLFSIVHILLNKGRVTAKELADQFEVSTRTIYRDIDSLSTSGIPIYTDKGTGGGISLLENYVLNKTVISETEKNSILLGLEVLEATHYQSSDTAISKLKHLFDGEQNAYVEVDFSDFSHERQPKIFENIKRALQKNQTLKMIYKNNSGEKTERIVDPLKLIFKQQRWYLVAYCHKRRDYRTFRISRILDTEITSESFNRKDYDISDWVLKSHEMKHMKPVVLTLDAKALFRVEEEFPLSGIVHQEDQGILLVTFEAEMDDWLLNYIMTYADYLIDIEPSILKERLKDKAQKILNI</sequence>
<evidence type="ECO:0000313" key="4">
    <source>
        <dbReference type="EMBL" id="MBF4692472.1"/>
    </source>
</evidence>
<dbReference type="InterPro" id="IPR051534">
    <property type="entry name" value="CBASS_pafABC_assoc_protein"/>
</dbReference>
<proteinExistence type="predicted"/>
<organism evidence="4 5">
    <name type="scientific">Fusibacter ferrireducens</name>
    <dbReference type="NCBI Taxonomy" id="2785058"/>
    <lineage>
        <taxon>Bacteria</taxon>
        <taxon>Bacillati</taxon>
        <taxon>Bacillota</taxon>
        <taxon>Clostridia</taxon>
        <taxon>Eubacteriales</taxon>
        <taxon>Eubacteriales Family XII. Incertae Sedis</taxon>
        <taxon>Fusibacter</taxon>
    </lineage>
</organism>
<accession>A0ABR9ZPV6</accession>
<dbReference type="Pfam" id="PF13280">
    <property type="entry name" value="WYL"/>
    <property type="match status" value="1"/>
</dbReference>
<evidence type="ECO:0000313" key="5">
    <source>
        <dbReference type="Proteomes" id="UP000614200"/>
    </source>
</evidence>
<protein>
    <submittedName>
        <fullName evidence="4">YafY family transcriptional regulator</fullName>
    </submittedName>
</protein>
<comment type="caution">
    <text evidence="4">The sequence shown here is derived from an EMBL/GenBank/DDBJ whole genome shotgun (WGS) entry which is preliminary data.</text>
</comment>
<dbReference type="Pfam" id="PF08279">
    <property type="entry name" value="HTH_11"/>
    <property type="match status" value="1"/>
</dbReference>
<dbReference type="InterPro" id="IPR036390">
    <property type="entry name" value="WH_DNA-bd_sf"/>
</dbReference>
<dbReference type="InterPro" id="IPR026881">
    <property type="entry name" value="WYL_dom"/>
</dbReference>
<feature type="domain" description="HTH deoR-type" evidence="3">
    <location>
        <begin position="2"/>
        <end position="60"/>
    </location>
</feature>
<dbReference type="InterPro" id="IPR036388">
    <property type="entry name" value="WH-like_DNA-bd_sf"/>
</dbReference>
<dbReference type="PANTHER" id="PTHR34580:SF1">
    <property type="entry name" value="PROTEIN PAFC"/>
    <property type="match status" value="1"/>
</dbReference>
<evidence type="ECO:0000256" key="1">
    <source>
        <dbReference type="ARBA" id="ARBA00023015"/>
    </source>
</evidence>
<keyword evidence="5" id="KW-1185">Reference proteome</keyword>
<reference evidence="4 5" key="1">
    <citation type="submission" date="2020-11" db="EMBL/GenBank/DDBJ databases">
        <title>Fusibacter basophilias sp. nov.</title>
        <authorList>
            <person name="Qiu D."/>
        </authorList>
    </citation>
    <scope>NUCLEOTIDE SEQUENCE [LARGE SCALE GENOMIC DNA]</scope>
    <source>
        <strain evidence="4 5">Q10-2</strain>
    </source>
</reference>
<dbReference type="SUPFAM" id="SSF46785">
    <property type="entry name" value="Winged helix' DNA-binding domain"/>
    <property type="match status" value="1"/>
</dbReference>
<keyword evidence="1" id="KW-0805">Transcription regulation</keyword>
<evidence type="ECO:0000256" key="2">
    <source>
        <dbReference type="ARBA" id="ARBA00023163"/>
    </source>
</evidence>
<dbReference type="Proteomes" id="UP000614200">
    <property type="component" value="Unassembled WGS sequence"/>
</dbReference>
<dbReference type="PIRSF" id="PIRSF016838">
    <property type="entry name" value="PafC"/>
    <property type="match status" value="1"/>
</dbReference>
<evidence type="ECO:0000259" key="3">
    <source>
        <dbReference type="PROSITE" id="PS51000"/>
    </source>
</evidence>
<gene>
    <name evidence="4" type="ORF">ISU02_05055</name>
</gene>
<dbReference type="PANTHER" id="PTHR34580">
    <property type="match status" value="1"/>
</dbReference>
<dbReference type="RefSeq" id="WP_194700699.1">
    <property type="nucleotide sequence ID" value="NZ_JADKNH010000002.1"/>
</dbReference>
<dbReference type="Pfam" id="PF25583">
    <property type="entry name" value="WCX"/>
    <property type="match status" value="1"/>
</dbReference>
<dbReference type="InterPro" id="IPR001034">
    <property type="entry name" value="DeoR_HTH"/>
</dbReference>
<dbReference type="InterPro" id="IPR057727">
    <property type="entry name" value="WCX_dom"/>
</dbReference>
<dbReference type="InterPro" id="IPR028349">
    <property type="entry name" value="PafC-like"/>
</dbReference>
<keyword evidence="2" id="KW-0804">Transcription</keyword>
<dbReference type="SMART" id="SM00420">
    <property type="entry name" value="HTH_DEOR"/>
    <property type="match status" value="1"/>
</dbReference>